<dbReference type="RefSeq" id="WP_109022402.1">
    <property type="nucleotide sequence ID" value="NZ_AP025029.1"/>
</dbReference>
<gene>
    <name evidence="3" type="ORF">LPTSP3_g37120</name>
</gene>
<dbReference type="Proteomes" id="UP000245263">
    <property type="component" value="Chromosome 2"/>
</dbReference>
<name>A0ABM7UNQ6_9LEPT</name>
<protein>
    <submittedName>
        <fullName evidence="3">Lytic transglycosylase</fullName>
    </submittedName>
</protein>
<dbReference type="Pfam" id="PF01464">
    <property type="entry name" value="SLT"/>
    <property type="match status" value="1"/>
</dbReference>
<dbReference type="Gene3D" id="1.10.530.10">
    <property type="match status" value="1"/>
</dbReference>
<reference evidence="3 4" key="1">
    <citation type="submission" date="2021-08" db="EMBL/GenBank/DDBJ databases">
        <title>Complete genome sequence of Leptospira kobayashii strain E30.</title>
        <authorList>
            <person name="Nakao R."/>
            <person name="Nakamura S."/>
            <person name="Masuzawa T."/>
            <person name="Koizumi N."/>
        </authorList>
    </citation>
    <scope>NUCLEOTIDE SEQUENCE [LARGE SCALE GENOMIC DNA]</scope>
    <source>
        <strain evidence="3 4">E30</strain>
    </source>
</reference>
<evidence type="ECO:0000313" key="3">
    <source>
        <dbReference type="EMBL" id="BDA80782.1"/>
    </source>
</evidence>
<dbReference type="PANTHER" id="PTHR37423">
    <property type="entry name" value="SOLUBLE LYTIC MUREIN TRANSGLYCOSYLASE-RELATED"/>
    <property type="match status" value="1"/>
</dbReference>
<organism evidence="3 4">
    <name type="scientific">Leptospira kobayashii</name>
    <dbReference type="NCBI Taxonomy" id="1917830"/>
    <lineage>
        <taxon>Bacteria</taxon>
        <taxon>Pseudomonadati</taxon>
        <taxon>Spirochaetota</taxon>
        <taxon>Spirochaetia</taxon>
        <taxon>Leptospirales</taxon>
        <taxon>Leptospiraceae</taxon>
        <taxon>Leptospira</taxon>
    </lineage>
</organism>
<dbReference type="SUPFAM" id="SSF53955">
    <property type="entry name" value="Lysozyme-like"/>
    <property type="match status" value="1"/>
</dbReference>
<accession>A0ABM7UNQ6</accession>
<dbReference type="EMBL" id="AP025029">
    <property type="protein sequence ID" value="BDA80782.1"/>
    <property type="molecule type" value="Genomic_DNA"/>
</dbReference>
<sequence length="216" mass="23841">MEIQNLPSLQSLFSRIQELEKITENPSSVISFPELLEREWKGKQSGLEGNSGIPKETPSSVEGIHLPFPKEDSISLHQKHHRPGQSGTNDLMSFLEKTAMDRGVDPNLVKAVVKAESNFKTNAVSPKGAMGLMQLMPKTADMLGVDDPMNPYDNLSGGINYLGDMLERFGKTEEAIAAYNAGPGAVKKHKGIPPYSETQDYVNKVKKYYKKFSNSV</sequence>
<proteinExistence type="inferred from homology"/>
<evidence type="ECO:0000313" key="4">
    <source>
        <dbReference type="Proteomes" id="UP000245263"/>
    </source>
</evidence>
<dbReference type="CDD" id="cd00254">
    <property type="entry name" value="LT-like"/>
    <property type="match status" value="1"/>
</dbReference>
<dbReference type="InterPro" id="IPR023346">
    <property type="entry name" value="Lysozyme-like_dom_sf"/>
</dbReference>
<dbReference type="PANTHER" id="PTHR37423:SF2">
    <property type="entry name" value="MEMBRANE-BOUND LYTIC MUREIN TRANSGLYCOSYLASE C"/>
    <property type="match status" value="1"/>
</dbReference>
<comment type="similarity">
    <text evidence="1">Belongs to the transglycosylase Slt family.</text>
</comment>
<dbReference type="InterPro" id="IPR008258">
    <property type="entry name" value="Transglycosylase_SLT_dom_1"/>
</dbReference>
<evidence type="ECO:0000256" key="1">
    <source>
        <dbReference type="ARBA" id="ARBA00007734"/>
    </source>
</evidence>
<feature type="domain" description="Transglycosylase SLT" evidence="2">
    <location>
        <begin position="97"/>
        <end position="194"/>
    </location>
</feature>
<evidence type="ECO:0000259" key="2">
    <source>
        <dbReference type="Pfam" id="PF01464"/>
    </source>
</evidence>
<keyword evidence="4" id="KW-1185">Reference proteome</keyword>